<evidence type="ECO:0000313" key="1">
    <source>
        <dbReference type="EMBL" id="MCB7388755.1"/>
    </source>
</evidence>
<comment type="caution">
    <text evidence="1">The sequence shown here is derived from an EMBL/GenBank/DDBJ whole genome shotgun (WGS) entry which is preliminary data.</text>
</comment>
<dbReference type="Proteomes" id="UP001299546">
    <property type="component" value="Unassembled WGS sequence"/>
</dbReference>
<dbReference type="PANTHER" id="PTHR10443">
    <property type="entry name" value="MICROSOMAL DIPEPTIDASE"/>
    <property type="match status" value="1"/>
</dbReference>
<dbReference type="Gene3D" id="3.20.20.140">
    <property type="entry name" value="Metal-dependent hydrolases"/>
    <property type="match status" value="1"/>
</dbReference>
<dbReference type="InterPro" id="IPR008257">
    <property type="entry name" value="Pept_M19"/>
</dbReference>
<gene>
    <name evidence="1" type="ORF">LIZ65_15815</name>
</gene>
<sequence length="327" mass="36240">MQFIDMHCDSLMMLLFRDAEEADLYTSKVTSVDFKRMREGGQLAQFFAVFLPMKSAYEMFHMPALSDEEYISTLHGYLMKNVEAHQDMIALAHNGFEIEENLRAGKMSAVLTMEDGRAVEGKTENLKRFYDMGFRALSLTWNESNCFGAPNSKDSAVMQKGLTTFGKEAVAYMQDIGMLVDVSHLSDGGFYDVADICKKPFAATHSNCRALGPHQRNMTDDMIRVLGNHGGVAGINFGPEFLNADVTCKDSTAALMAEHARHMADIGGIDCVGIGSDFDGIMGNLEIADCAHMDILEHALAERGFSGADIEKIFYKNVLRVMKDTMK</sequence>
<dbReference type="Pfam" id="PF01244">
    <property type="entry name" value="Peptidase_M19"/>
    <property type="match status" value="1"/>
</dbReference>
<proteinExistence type="predicted"/>
<dbReference type="CDD" id="cd01301">
    <property type="entry name" value="rDP_like"/>
    <property type="match status" value="1"/>
</dbReference>
<name>A0ABS8DJX9_9FIRM</name>
<evidence type="ECO:0000313" key="2">
    <source>
        <dbReference type="Proteomes" id="UP001299546"/>
    </source>
</evidence>
<dbReference type="EMBL" id="JAJCIS010000014">
    <property type="protein sequence ID" value="MCB7388755.1"/>
    <property type="molecule type" value="Genomic_DNA"/>
</dbReference>
<dbReference type="PROSITE" id="PS51365">
    <property type="entry name" value="RENAL_DIPEPTIDASE_2"/>
    <property type="match status" value="1"/>
</dbReference>
<accession>A0ABS8DJX9</accession>
<dbReference type="InterPro" id="IPR032466">
    <property type="entry name" value="Metal_Hydrolase"/>
</dbReference>
<dbReference type="PANTHER" id="PTHR10443:SF12">
    <property type="entry name" value="DIPEPTIDASE"/>
    <property type="match status" value="1"/>
</dbReference>
<dbReference type="SUPFAM" id="SSF51556">
    <property type="entry name" value="Metallo-dependent hydrolases"/>
    <property type="match status" value="1"/>
</dbReference>
<protein>
    <submittedName>
        <fullName evidence="1">Dipeptidase</fullName>
    </submittedName>
</protein>
<reference evidence="1 2" key="1">
    <citation type="submission" date="2021-10" db="EMBL/GenBank/DDBJ databases">
        <title>Collection of gut derived symbiotic bacterial strains cultured from healthy donors.</title>
        <authorList>
            <person name="Lin H."/>
            <person name="Littmann E."/>
            <person name="Kohout C."/>
            <person name="Pamer E.G."/>
        </authorList>
    </citation>
    <scope>NUCLEOTIDE SEQUENCE [LARGE SCALE GENOMIC DNA]</scope>
    <source>
        <strain evidence="1 2">DFI.1.165</strain>
    </source>
</reference>
<dbReference type="RefSeq" id="WP_066732977.1">
    <property type="nucleotide sequence ID" value="NZ_JAJCIQ010000014.1"/>
</dbReference>
<keyword evidence="2" id="KW-1185">Reference proteome</keyword>
<organism evidence="1 2">
    <name type="scientific">Bariatricus massiliensis</name>
    <dbReference type="NCBI Taxonomy" id="1745713"/>
    <lineage>
        <taxon>Bacteria</taxon>
        <taxon>Bacillati</taxon>
        <taxon>Bacillota</taxon>
        <taxon>Clostridia</taxon>
        <taxon>Lachnospirales</taxon>
        <taxon>Lachnospiraceae</taxon>
        <taxon>Bariatricus</taxon>
    </lineage>
</organism>